<evidence type="ECO:0000313" key="3">
    <source>
        <dbReference type="Proteomes" id="UP000242875"/>
    </source>
</evidence>
<name>A0A261XYK7_9FUNG</name>
<proteinExistence type="predicted"/>
<comment type="caution">
    <text evidence="2">The sequence shown here is derived from an EMBL/GenBank/DDBJ whole genome shotgun (WGS) entry which is preliminary data.</text>
</comment>
<gene>
    <name evidence="2" type="ORF">BZG36_03593</name>
</gene>
<evidence type="ECO:0000256" key="1">
    <source>
        <dbReference type="SAM" id="MobiDB-lite"/>
    </source>
</evidence>
<keyword evidence="3" id="KW-1185">Reference proteome</keyword>
<organism evidence="2 3">
    <name type="scientific">Bifiguratus adelaidae</name>
    <dbReference type="NCBI Taxonomy" id="1938954"/>
    <lineage>
        <taxon>Eukaryota</taxon>
        <taxon>Fungi</taxon>
        <taxon>Fungi incertae sedis</taxon>
        <taxon>Mucoromycota</taxon>
        <taxon>Mucoromycotina</taxon>
        <taxon>Endogonomycetes</taxon>
        <taxon>Endogonales</taxon>
        <taxon>Endogonales incertae sedis</taxon>
        <taxon>Bifiguratus</taxon>
    </lineage>
</organism>
<protein>
    <submittedName>
        <fullName evidence="2">Uncharacterized protein</fullName>
    </submittedName>
</protein>
<feature type="region of interest" description="Disordered" evidence="1">
    <location>
        <begin position="1"/>
        <end position="53"/>
    </location>
</feature>
<reference evidence="2 3" key="1">
    <citation type="journal article" date="2017" name="Mycologia">
        <title>Bifiguratus adelaidae, gen. et sp. nov., a new member of Mucoromycotina in endophytic and soil-dwelling habitats.</title>
        <authorList>
            <person name="Torres-Cruz T.J."/>
            <person name="Billingsley Tobias T.L."/>
            <person name="Almatruk M."/>
            <person name="Hesse C."/>
            <person name="Kuske C.R."/>
            <person name="Desiro A."/>
            <person name="Benucci G.M."/>
            <person name="Bonito G."/>
            <person name="Stajich J.E."/>
            <person name="Dunlap C."/>
            <person name="Arnold A.E."/>
            <person name="Porras-Alfaro A."/>
        </authorList>
    </citation>
    <scope>NUCLEOTIDE SEQUENCE [LARGE SCALE GENOMIC DNA]</scope>
    <source>
        <strain evidence="2 3">AZ0501</strain>
    </source>
</reference>
<dbReference type="Proteomes" id="UP000242875">
    <property type="component" value="Unassembled WGS sequence"/>
</dbReference>
<accession>A0A261XYK7</accession>
<sequence length="99" mass="11132">MPLFGNNRTAPRSKFPSLHPDAYHPGAAPRRGLFSRRPKQAPATGPSLTSNNKEMGLFIGRRENYVPRSSTGGKVRSFFRGDRAHAAPVTNSPRRRRWF</sequence>
<dbReference type="AlphaFoldDB" id="A0A261XYK7"/>
<evidence type="ECO:0000313" key="2">
    <source>
        <dbReference type="EMBL" id="OZJ03411.1"/>
    </source>
</evidence>
<feature type="compositionally biased region" description="Polar residues" evidence="1">
    <location>
        <begin position="1"/>
        <end position="10"/>
    </location>
</feature>
<dbReference type="EMBL" id="MVBO01000086">
    <property type="protein sequence ID" value="OZJ03411.1"/>
    <property type="molecule type" value="Genomic_DNA"/>
</dbReference>